<dbReference type="AlphaFoldDB" id="A0A7Y0X504"/>
<sequence>VMDKNDHYYDNVLSLFGLGWHAERYRFGVQGELLPAWSERCQ</sequence>
<dbReference type="GO" id="GO:0005975">
    <property type="term" value="P:carbohydrate metabolic process"/>
    <property type="evidence" value="ECO:0007669"/>
    <property type="project" value="InterPro"/>
</dbReference>
<dbReference type="Gene3D" id="1.50.10.10">
    <property type="match status" value="1"/>
</dbReference>
<dbReference type="InterPro" id="IPR008928">
    <property type="entry name" value="6-hairpin_glycosidase_sf"/>
</dbReference>
<protein>
    <submittedName>
        <fullName evidence="1">Cellulase</fullName>
    </submittedName>
</protein>
<comment type="caution">
    <text evidence="1">The sequence shown here is derived from an EMBL/GenBank/DDBJ whole genome shotgun (WGS) entry which is preliminary data.</text>
</comment>
<feature type="non-terminal residue" evidence="1">
    <location>
        <position position="1"/>
    </location>
</feature>
<dbReference type="SUPFAM" id="SSF48208">
    <property type="entry name" value="Six-hairpin glycosidases"/>
    <property type="match status" value="1"/>
</dbReference>
<dbReference type="InterPro" id="IPR012341">
    <property type="entry name" value="6hp_glycosidase-like_sf"/>
</dbReference>
<organism evidence="1 2">
    <name type="scientific">Vibrio parahaemolyticus</name>
    <dbReference type="NCBI Taxonomy" id="670"/>
    <lineage>
        <taxon>Bacteria</taxon>
        <taxon>Pseudomonadati</taxon>
        <taxon>Pseudomonadota</taxon>
        <taxon>Gammaproteobacteria</taxon>
        <taxon>Vibrionales</taxon>
        <taxon>Vibrionaceae</taxon>
        <taxon>Vibrio</taxon>
    </lineage>
</organism>
<dbReference type="EMBL" id="JABCLD010001087">
    <property type="protein sequence ID" value="NMU25411.1"/>
    <property type="molecule type" value="Genomic_DNA"/>
</dbReference>
<reference evidence="1 2" key="1">
    <citation type="submission" date="2020-04" db="EMBL/GenBank/DDBJ databases">
        <title>Whole-genome sequencing of Vibrio spp. from China reveals different genetic environments of blaCTX-M-14 among diverse lineages.</title>
        <authorList>
            <person name="Zheng Z."/>
            <person name="Ye L."/>
            <person name="Chen S."/>
        </authorList>
    </citation>
    <scope>NUCLEOTIDE SEQUENCE [LARGE SCALE GENOMIC DNA]</scope>
    <source>
        <strain evidence="1 2">Vb0574</strain>
    </source>
</reference>
<proteinExistence type="predicted"/>
<evidence type="ECO:0000313" key="1">
    <source>
        <dbReference type="EMBL" id="NMU25411.1"/>
    </source>
</evidence>
<dbReference type="Proteomes" id="UP000555836">
    <property type="component" value="Unassembled WGS sequence"/>
</dbReference>
<evidence type="ECO:0000313" key="2">
    <source>
        <dbReference type="Proteomes" id="UP000555836"/>
    </source>
</evidence>
<name>A0A7Y0X504_VIBPH</name>
<gene>
    <name evidence="1" type="ORF">HKB21_07240</name>
</gene>
<accession>A0A7Y0X504</accession>